<accession>A0A1Y5SCM5</accession>
<feature type="transmembrane region" description="Helical" evidence="1">
    <location>
        <begin position="39"/>
        <end position="58"/>
    </location>
</feature>
<proteinExistence type="predicted"/>
<feature type="transmembrane region" description="Helical" evidence="1">
    <location>
        <begin position="12"/>
        <end position="32"/>
    </location>
</feature>
<keyword evidence="1" id="KW-0812">Transmembrane</keyword>
<evidence type="ECO:0000313" key="3">
    <source>
        <dbReference type="Proteomes" id="UP000193307"/>
    </source>
</evidence>
<dbReference type="Proteomes" id="UP000193307">
    <property type="component" value="Unassembled WGS sequence"/>
</dbReference>
<gene>
    <name evidence="2" type="ORF">PAM7971_01525</name>
</gene>
<dbReference type="PANTHER" id="PTHR37947">
    <property type="entry name" value="BLL2462 PROTEIN"/>
    <property type="match status" value="1"/>
</dbReference>
<feature type="transmembrane region" description="Helical" evidence="1">
    <location>
        <begin position="665"/>
        <end position="683"/>
    </location>
</feature>
<organism evidence="2 3">
    <name type="scientific">Pacificibacter marinus</name>
    <dbReference type="NCBI Taxonomy" id="658057"/>
    <lineage>
        <taxon>Bacteria</taxon>
        <taxon>Pseudomonadati</taxon>
        <taxon>Pseudomonadota</taxon>
        <taxon>Alphaproteobacteria</taxon>
        <taxon>Rhodobacterales</taxon>
        <taxon>Roseobacteraceae</taxon>
        <taxon>Pacificibacter</taxon>
    </lineage>
</organism>
<keyword evidence="1" id="KW-0472">Membrane</keyword>
<dbReference type="RefSeq" id="WP_085848389.1">
    <property type="nucleotide sequence ID" value="NZ_FNZV01000006.1"/>
</dbReference>
<dbReference type="OrthoDB" id="9769144at2"/>
<dbReference type="PANTHER" id="PTHR37947:SF1">
    <property type="entry name" value="BLL2462 PROTEIN"/>
    <property type="match status" value="1"/>
</dbReference>
<dbReference type="EMBL" id="FWFW01000003">
    <property type="protein sequence ID" value="SLN34885.1"/>
    <property type="molecule type" value="Genomic_DNA"/>
</dbReference>
<dbReference type="Gene3D" id="3.40.50.880">
    <property type="match status" value="1"/>
</dbReference>
<dbReference type="InterPro" id="IPR029062">
    <property type="entry name" value="Class_I_gatase-like"/>
</dbReference>
<name>A0A1Y5SCM5_9RHOB</name>
<reference evidence="2 3" key="1">
    <citation type="submission" date="2017-03" db="EMBL/GenBank/DDBJ databases">
        <authorList>
            <person name="Afonso C.L."/>
            <person name="Miller P.J."/>
            <person name="Scott M.A."/>
            <person name="Spackman E."/>
            <person name="Goraichik I."/>
            <person name="Dimitrov K.M."/>
            <person name="Suarez D.L."/>
            <person name="Swayne D.E."/>
        </authorList>
    </citation>
    <scope>NUCLEOTIDE SEQUENCE [LARGE SCALE GENOMIC DNA]</scope>
    <source>
        <strain evidence="2 3">CECT 7971</strain>
    </source>
</reference>
<keyword evidence="3" id="KW-1185">Reference proteome</keyword>
<sequence>MMADLTFSPFVPWPILAVFALGIFFVLAFAAWRGFTGWPLRLLAAMGLLAALANPAILREERTSLTDIVVLVIDETASQTLSDRVAQTDAAQARITAQVARMSNTVLRIVSLTDGTDNRGSLMMTRIAAVLADEPRGRLAGVIVVSDGQVHDAGLDIDLPAPLHLLLTGQPIDWDRRLIVENAPAFAILDEEITLTLKIEDQGRVPTGLPAMSPLIVSIDGGDDIVLEMPVGRAVQVPLKLPHGGMNTLQFSVPLTDGELTERNNSAVVQINGVRDRLRVLLVSGEPHNGERTWRNLLKSDTSVDLVHFTILRPPEKQDGVPVTELSLIPFPTQQLFMDKIDDFDLIIFDRYKLRGILYASYLENIVRYVEKGGAVLFSAGPDFASANSLNRSALSRVIPTRPSGRVFEQGFTPQISQLGHRHPVTQGLGGVTDGAVPNWGRWFRHVDLDPVATFGKVIMTGVEGRPLLVLDRVGKGRVAVLGSDHAWLWTRGVEGGGPQLELLRRLAHWMMKEPELEEEALLATANGVKINVVRRSLSNDPRAVTVVAPDGSETTADMQQTAPGIFEAQVVGTQMGLYRLRQDDKTAVVVFGPAAPREFEQTIATPALMAEAIGQTRGGVIEIASGLPDLRRVSEGRAAAGRGWIGITPRAAYTTVSTSKLPLVPAWVWLLVLSGWIIFMWLREGRK</sequence>
<dbReference type="SUPFAM" id="SSF52317">
    <property type="entry name" value="Class I glutamine amidotransferase-like"/>
    <property type="match status" value="1"/>
</dbReference>
<dbReference type="STRING" id="658057.SAMN04488032_10629"/>
<protein>
    <recommendedName>
        <fullName evidence="4">Glutamine amidotransferase domain-containing protein</fullName>
    </recommendedName>
</protein>
<evidence type="ECO:0000313" key="2">
    <source>
        <dbReference type="EMBL" id="SLN34885.1"/>
    </source>
</evidence>
<evidence type="ECO:0000256" key="1">
    <source>
        <dbReference type="SAM" id="Phobius"/>
    </source>
</evidence>
<dbReference type="AlphaFoldDB" id="A0A1Y5SCM5"/>
<keyword evidence="1" id="KW-1133">Transmembrane helix</keyword>
<evidence type="ECO:0008006" key="4">
    <source>
        <dbReference type="Google" id="ProtNLM"/>
    </source>
</evidence>